<dbReference type="AlphaFoldDB" id="A0A3S4ID16"/>
<evidence type="ECO:0000313" key="5">
    <source>
        <dbReference type="Proteomes" id="UP001177527"/>
    </source>
</evidence>
<dbReference type="OrthoDB" id="6491232at2"/>
<reference evidence="2 4" key="1">
    <citation type="submission" date="2019-10" db="EMBL/GenBank/DDBJ databases">
        <title>Complete genome sequencing of drug resistant plasmids in Kluyvera intermedia.</title>
        <authorList>
            <person name="Ke C."/>
            <person name="Jian S."/>
        </authorList>
    </citation>
    <scope>NUCLEOTIDE SEQUENCE [LARGE SCALE GENOMIC DNA]</scope>
    <source>
        <strain evidence="2 4">N2-1</strain>
    </source>
</reference>
<organism evidence="3 5">
    <name type="scientific">Kluyvera intermedia</name>
    <name type="common">Enterobacter intermedius</name>
    <dbReference type="NCBI Taxonomy" id="61648"/>
    <lineage>
        <taxon>Bacteria</taxon>
        <taxon>Pseudomonadati</taxon>
        <taxon>Pseudomonadota</taxon>
        <taxon>Gammaproteobacteria</taxon>
        <taxon>Enterobacterales</taxon>
        <taxon>Enterobacteriaceae</taxon>
        <taxon>Kluyvera</taxon>
    </lineage>
</organism>
<dbReference type="Gene3D" id="1.20.120.1490">
    <property type="match status" value="1"/>
</dbReference>
<dbReference type="GeneID" id="91973408"/>
<name>A0A3S4ID16_KLUIN</name>
<dbReference type="RefSeq" id="WP_062778354.1">
    <property type="nucleotide sequence ID" value="NZ_CP045843.1"/>
</dbReference>
<evidence type="ECO:0000313" key="3">
    <source>
        <dbReference type="EMBL" id="WGL54782.1"/>
    </source>
</evidence>
<proteinExistence type="predicted"/>
<evidence type="ECO:0000313" key="4">
    <source>
        <dbReference type="Proteomes" id="UP000344450"/>
    </source>
</evidence>
<dbReference type="Proteomes" id="UP001177527">
    <property type="component" value="Chromosome"/>
</dbReference>
<feature type="signal peptide" evidence="1">
    <location>
        <begin position="1"/>
        <end position="23"/>
    </location>
</feature>
<accession>A0A3S4ID16</accession>
<dbReference type="Proteomes" id="UP000344450">
    <property type="component" value="Chromosome"/>
</dbReference>
<evidence type="ECO:0000256" key="1">
    <source>
        <dbReference type="SAM" id="SignalP"/>
    </source>
</evidence>
<evidence type="ECO:0000313" key="2">
    <source>
        <dbReference type="EMBL" id="QGH30605.1"/>
    </source>
</evidence>
<keyword evidence="4" id="KW-1185">Reference proteome</keyword>
<reference evidence="3" key="2">
    <citation type="submission" date="2023-04" db="EMBL/GenBank/DDBJ databases">
        <title>APH(3)-Id, a novel chromosomal aminoglycoside phosphotransferase, identified from an environmental isolate of Kluyvera intermedia DW18.</title>
        <authorList>
            <person name="Sha Y."/>
        </authorList>
    </citation>
    <scope>NUCLEOTIDE SEQUENCE</scope>
    <source>
        <strain evidence="3">DW18</strain>
    </source>
</reference>
<keyword evidence="1" id="KW-0732">Signal</keyword>
<dbReference type="EMBL" id="CP045845">
    <property type="protein sequence ID" value="QGH30605.1"/>
    <property type="molecule type" value="Genomic_DNA"/>
</dbReference>
<feature type="chain" id="PRO_5044600508" evidence="1">
    <location>
        <begin position="24"/>
        <end position="135"/>
    </location>
</feature>
<gene>
    <name evidence="2" type="ORF">GHC21_13405</name>
    <name evidence="3" type="ORF">QBD33_14035</name>
</gene>
<dbReference type="EMBL" id="CP123488">
    <property type="protein sequence ID" value="WGL54782.1"/>
    <property type="molecule type" value="Genomic_DNA"/>
</dbReference>
<protein>
    <submittedName>
        <fullName evidence="3">Uncharacterized protein</fullName>
    </submittedName>
</protein>
<sequence length="135" mass="15064">MIKFTRTALLIATLAGTTFAAQAATTTTPAPAQDPIVQHLKLSDAQVSKIKTLHQQLEKNVEGISMKEVKDGMIIDMFQSGKWNEAGVQKQLSAFSKVDQQVRYYKVKYYFDLSQVLTAEQRQQVQKDLAQAASE</sequence>